<dbReference type="EMBL" id="JBHUFB010000010">
    <property type="protein sequence ID" value="MFD1812778.1"/>
    <property type="molecule type" value="Genomic_DNA"/>
</dbReference>
<keyword evidence="2" id="KW-1185">Reference proteome</keyword>
<dbReference type="InterPro" id="IPR021815">
    <property type="entry name" value="TsiV"/>
</dbReference>
<sequence>MDIDELTVAHRGSGTPVYRLTGGAQFHFRCGDGGTPFPHSWDVTARRIEAMLRLDRWLGPIDATPRPMPSTTAPVLDVVLADRHSAEERFSAVTLRAYSTPLPPREQLTLVLPSDGRPPWASLVTGEPPSTFRDRPDDVVEATLRDAALLRPIVGAVGFHLMSEPWMESQYTAHALPFLQRYPGLNLPHRYDWNIDGARVQSVDWLTVLGDELLSPLGGRDRLRTRLADTAERMGAPAPTVLPYDGGVVVRAGAGPQFGDSAGQGAPPSYRVVDAVVRRVRWDGIAHTPSGLLKTARGVDRVDATRRWAARFE</sequence>
<accession>A0ABW4P3T2</accession>
<protein>
    <submittedName>
        <fullName evidence="1">Type VI immunity family protein</fullName>
    </submittedName>
</protein>
<proteinExistence type="predicted"/>
<name>A0ABW4P3T2_9NOCA</name>
<evidence type="ECO:0000313" key="1">
    <source>
        <dbReference type="EMBL" id="MFD1812778.1"/>
    </source>
</evidence>
<evidence type="ECO:0000313" key="2">
    <source>
        <dbReference type="Proteomes" id="UP001597286"/>
    </source>
</evidence>
<dbReference type="RefSeq" id="WP_378485308.1">
    <property type="nucleotide sequence ID" value="NZ_JBHUFB010000010.1"/>
</dbReference>
<organism evidence="1 2">
    <name type="scientific">Rhodococcus gannanensis</name>
    <dbReference type="NCBI Taxonomy" id="1960308"/>
    <lineage>
        <taxon>Bacteria</taxon>
        <taxon>Bacillati</taxon>
        <taxon>Actinomycetota</taxon>
        <taxon>Actinomycetes</taxon>
        <taxon>Mycobacteriales</taxon>
        <taxon>Nocardiaceae</taxon>
        <taxon>Rhodococcus</taxon>
    </lineage>
</organism>
<dbReference type="Pfam" id="PF11876">
    <property type="entry name" value="TsiV"/>
    <property type="match status" value="1"/>
</dbReference>
<gene>
    <name evidence="1" type="ORF">ACFSJG_11180</name>
</gene>
<comment type="caution">
    <text evidence="1">The sequence shown here is derived from an EMBL/GenBank/DDBJ whole genome shotgun (WGS) entry which is preliminary data.</text>
</comment>
<dbReference type="Proteomes" id="UP001597286">
    <property type="component" value="Unassembled WGS sequence"/>
</dbReference>
<reference evidence="2" key="1">
    <citation type="journal article" date="2019" name="Int. J. Syst. Evol. Microbiol.">
        <title>The Global Catalogue of Microorganisms (GCM) 10K type strain sequencing project: providing services to taxonomists for standard genome sequencing and annotation.</title>
        <authorList>
            <consortium name="The Broad Institute Genomics Platform"/>
            <consortium name="The Broad Institute Genome Sequencing Center for Infectious Disease"/>
            <person name="Wu L."/>
            <person name="Ma J."/>
        </authorList>
    </citation>
    <scope>NUCLEOTIDE SEQUENCE [LARGE SCALE GENOMIC DNA]</scope>
    <source>
        <strain evidence="2">DT72</strain>
    </source>
</reference>